<dbReference type="Proteomes" id="UP001357733">
    <property type="component" value="Unassembled WGS sequence"/>
</dbReference>
<accession>A0AAW9MVF2</accession>
<dbReference type="Pfam" id="PF13439">
    <property type="entry name" value="Glyco_transf_4"/>
    <property type="match status" value="1"/>
</dbReference>
<evidence type="ECO:0000259" key="2">
    <source>
        <dbReference type="Pfam" id="PF13439"/>
    </source>
</evidence>
<dbReference type="PANTHER" id="PTHR45947">
    <property type="entry name" value="SULFOQUINOVOSYL TRANSFERASE SQD2"/>
    <property type="match status" value="1"/>
</dbReference>
<dbReference type="RefSeq" id="WP_324618588.1">
    <property type="nucleotide sequence ID" value="NZ_JAYKOT010000001.1"/>
</dbReference>
<comment type="caution">
    <text evidence="3">The sequence shown here is derived from an EMBL/GenBank/DDBJ whole genome shotgun (WGS) entry which is preliminary data.</text>
</comment>
<dbReference type="InterPro" id="IPR050194">
    <property type="entry name" value="Glycosyltransferase_grp1"/>
</dbReference>
<dbReference type="PANTHER" id="PTHR45947:SF3">
    <property type="entry name" value="SULFOQUINOVOSYL TRANSFERASE SQD2"/>
    <property type="match status" value="1"/>
</dbReference>
<dbReference type="InterPro" id="IPR001296">
    <property type="entry name" value="Glyco_trans_1"/>
</dbReference>
<dbReference type="InterPro" id="IPR028098">
    <property type="entry name" value="Glyco_trans_4-like_N"/>
</dbReference>
<proteinExistence type="predicted"/>
<dbReference type="Pfam" id="PF00534">
    <property type="entry name" value="Glycos_transf_1"/>
    <property type="match status" value="1"/>
</dbReference>
<sequence length="350" mass="40678">MKVLIYSNKQNLIKYSGVGRARDHQILALKSMGFDYTLNPRDDYDLIHINTVFFSSYLAAVFNRLRGKTVVYHAHSTEEDFRNSFKLSNLLSPLFKFWIMACYRKADLILTPSNYSKKLLRNYGIDKEIKVISNGIDLSYWKVDKKEKEDFRKKYGYTNEDKVIMCSGLLIKRKGIMDFIEFAEKMPQYKFIWFGTCNKSLIPKEVSDRIKSAPKNCNFAGYIKRDDMRVAYQAVDLFLFPSYEETEGIVLLEALASRVKTLVRNLPVFDDYEENKDIYKADSNDDFMDKIDKILSGELDDLTESGYKKVSEKSIENIGRQLVENYNEAATISEASKSPIRKAIKDYIEK</sequence>
<evidence type="ECO:0000313" key="3">
    <source>
        <dbReference type="EMBL" id="MEB3428504.1"/>
    </source>
</evidence>
<keyword evidence="4" id="KW-1185">Reference proteome</keyword>
<dbReference type="AlphaFoldDB" id="A0AAW9MVF2"/>
<organism evidence="3 4">
    <name type="scientific">Citroniella saccharovorans</name>
    <dbReference type="NCBI Taxonomy" id="2053367"/>
    <lineage>
        <taxon>Bacteria</taxon>
        <taxon>Bacillati</taxon>
        <taxon>Bacillota</taxon>
        <taxon>Tissierellia</taxon>
        <taxon>Tissierellales</taxon>
        <taxon>Peptoniphilaceae</taxon>
        <taxon>Citroniella</taxon>
    </lineage>
</organism>
<dbReference type="CDD" id="cd03801">
    <property type="entry name" value="GT4_PimA-like"/>
    <property type="match status" value="1"/>
</dbReference>
<evidence type="ECO:0000259" key="1">
    <source>
        <dbReference type="Pfam" id="PF00534"/>
    </source>
</evidence>
<evidence type="ECO:0000313" key="4">
    <source>
        <dbReference type="Proteomes" id="UP001357733"/>
    </source>
</evidence>
<dbReference type="Gene3D" id="3.40.50.2000">
    <property type="entry name" value="Glycogen Phosphorylase B"/>
    <property type="match status" value="2"/>
</dbReference>
<keyword evidence="3" id="KW-0328">Glycosyltransferase</keyword>
<dbReference type="EMBL" id="JAYKOT010000001">
    <property type="protein sequence ID" value="MEB3428504.1"/>
    <property type="molecule type" value="Genomic_DNA"/>
</dbReference>
<reference evidence="3 4" key="1">
    <citation type="submission" date="2024-01" db="EMBL/GenBank/DDBJ databases">
        <title>Complete genome sequence of Citroniella saccharovorans strain M6.X9, isolated from human fecal sample.</title>
        <authorList>
            <person name="Cheng G."/>
            <person name="Westerholm M."/>
            <person name="Schnurer A."/>
        </authorList>
    </citation>
    <scope>NUCLEOTIDE SEQUENCE [LARGE SCALE GENOMIC DNA]</scope>
    <source>
        <strain evidence="3 4">DSM 29873</strain>
    </source>
</reference>
<keyword evidence="3" id="KW-0808">Transferase</keyword>
<feature type="domain" description="Glycosyltransferase subfamily 4-like N-terminal" evidence="2">
    <location>
        <begin position="42"/>
        <end position="139"/>
    </location>
</feature>
<dbReference type="SUPFAM" id="SSF53756">
    <property type="entry name" value="UDP-Glycosyltransferase/glycogen phosphorylase"/>
    <property type="match status" value="1"/>
</dbReference>
<name>A0AAW9MVF2_9FIRM</name>
<protein>
    <submittedName>
        <fullName evidence="3">Glycosyltransferase family 4 protein</fullName>
        <ecNumber evidence="3">2.4.-.-</ecNumber>
    </submittedName>
</protein>
<dbReference type="GO" id="GO:0016757">
    <property type="term" value="F:glycosyltransferase activity"/>
    <property type="evidence" value="ECO:0007669"/>
    <property type="project" value="UniProtKB-KW"/>
</dbReference>
<feature type="domain" description="Glycosyl transferase family 1" evidence="1">
    <location>
        <begin position="148"/>
        <end position="302"/>
    </location>
</feature>
<dbReference type="EC" id="2.4.-.-" evidence="3"/>
<gene>
    <name evidence="3" type="ORF">VLK81_00335</name>
</gene>